<dbReference type="EMBL" id="LJNI01000082">
    <property type="protein sequence ID" value="KPJ72323.1"/>
    <property type="molecule type" value="Genomic_DNA"/>
</dbReference>
<sequence>MKIIHKNMCTFLLILGLLLIINCVKTVYSPHAQNEMIPPYNRIGEAHEIGSAFAYNTWIVEETGEAVYIKTYPNASFSIFHNASYGGRILMGIGGIELVGFPLQWTEPGVEGFYLFIKPYAGFQFNGSLITTRLNFSPLIAGIAFADSEWIAAGELDRFTAFQFSFLLHNPRPSVHTFWLGARIAPRTVGAVGGYEYSFNEFTVFRTEYSYLTRLFGPLFGSDEEVRGSVHYITTGIFTRLK</sequence>
<proteinExistence type="predicted"/>
<evidence type="ECO:0000313" key="1">
    <source>
        <dbReference type="EMBL" id="KPJ72323.1"/>
    </source>
</evidence>
<gene>
    <name evidence="1" type="ORF">AMJ52_06710</name>
</gene>
<name>A0A0S7YCU0_UNCT6</name>
<accession>A0A0S7YCU0</accession>
<comment type="caution">
    <text evidence="1">The sequence shown here is derived from an EMBL/GenBank/DDBJ whole genome shotgun (WGS) entry which is preliminary data.</text>
</comment>
<organism evidence="1 2">
    <name type="scientific">candidate division TA06 bacterium DG_78</name>
    <dbReference type="NCBI Taxonomy" id="1703772"/>
    <lineage>
        <taxon>Bacteria</taxon>
        <taxon>Bacteria division TA06</taxon>
    </lineage>
</organism>
<dbReference type="AlphaFoldDB" id="A0A0S7YCU0"/>
<protein>
    <submittedName>
        <fullName evidence="1">Uncharacterized protein</fullName>
    </submittedName>
</protein>
<reference evidence="1 2" key="1">
    <citation type="journal article" date="2015" name="Microbiome">
        <title>Genomic resolution of linkages in carbon, nitrogen, and sulfur cycling among widespread estuary sediment bacteria.</title>
        <authorList>
            <person name="Baker B.J."/>
            <person name="Lazar C.S."/>
            <person name="Teske A.P."/>
            <person name="Dick G.J."/>
        </authorList>
    </citation>
    <scope>NUCLEOTIDE SEQUENCE [LARGE SCALE GENOMIC DNA]</scope>
    <source>
        <strain evidence="1">DG_78</strain>
    </source>
</reference>
<dbReference type="Proteomes" id="UP000051012">
    <property type="component" value="Unassembled WGS sequence"/>
</dbReference>
<evidence type="ECO:0000313" key="2">
    <source>
        <dbReference type="Proteomes" id="UP000051012"/>
    </source>
</evidence>